<evidence type="ECO:0000313" key="3">
    <source>
        <dbReference type="Proteomes" id="UP000038009"/>
    </source>
</evidence>
<feature type="region of interest" description="Disordered" evidence="1">
    <location>
        <begin position="120"/>
        <end position="142"/>
    </location>
</feature>
<sequence length="478" mass="52770">MQQLTNSCALDCCECGVVVGTEGSQRGTLLLPCQHILHMGCVEFIKRRGKLLMGMESTDVMQDEGADVAGASSSNGHSKSSNPSWIRQMHGRCLCPACYNPITHIIPLYLRSEDDPVTNLKNKSDANGASTVSSSPPTASRMEENYRRVHAAQKRVLLRLRSLCEQRRRMTELTHACASLHEQRARYLGDVEKEERCFPGLIGEGSGQDGLAVPSASSGGGIRASAESIGVPIEKMGITELEMYMAQITPLLLRTQAEVRRERQLVERRAKKLNVLRSHYHSTKDLRALDAEIAERKAKVRSDSRKSAVALHDHVQSSVLQQQYTVMPSASEQQQHHHESYSAEELIFSPRASGVPVRKKFRGEEAIDVDDEPLAEVVEVPSQGASDDDEPEVVVLGDDAAVEFVQDSGVEIVGEDDVTADEANAYEAPYLIPCYVRASTSAAASSANPKVPHMILTHNHIRMLPRREDRLWQPSLQF</sequence>
<gene>
    <name evidence="2" type="ORF">ABL78_4384</name>
</gene>
<proteinExistence type="predicted"/>
<protein>
    <submittedName>
        <fullName evidence="2">Uncharacterized protein</fullName>
    </submittedName>
</protein>
<dbReference type="VEuPathDB" id="TriTrypDB:Lsey_0125_0190"/>
<dbReference type="AlphaFoldDB" id="A0A0N1HYA9"/>
<evidence type="ECO:0000313" key="2">
    <source>
        <dbReference type="EMBL" id="KPI86561.1"/>
    </source>
</evidence>
<organism evidence="2 3">
    <name type="scientific">Leptomonas seymouri</name>
    <dbReference type="NCBI Taxonomy" id="5684"/>
    <lineage>
        <taxon>Eukaryota</taxon>
        <taxon>Discoba</taxon>
        <taxon>Euglenozoa</taxon>
        <taxon>Kinetoplastea</taxon>
        <taxon>Metakinetoplastina</taxon>
        <taxon>Trypanosomatida</taxon>
        <taxon>Trypanosomatidae</taxon>
        <taxon>Leishmaniinae</taxon>
        <taxon>Leptomonas</taxon>
    </lineage>
</organism>
<dbReference type="OMA" id="MGCVEFI"/>
<comment type="caution">
    <text evidence="2">The sequence shown here is derived from an EMBL/GenBank/DDBJ whole genome shotgun (WGS) entry which is preliminary data.</text>
</comment>
<reference evidence="2 3" key="1">
    <citation type="journal article" date="2015" name="PLoS Pathog.">
        <title>Leptomonas seymouri: Adaptations to the Dixenous Life Cycle Analyzed by Genome Sequencing, Transcriptome Profiling and Co-infection with Leishmania donovani.</title>
        <authorList>
            <person name="Kraeva N."/>
            <person name="Butenko A."/>
            <person name="Hlavacova J."/>
            <person name="Kostygov A."/>
            <person name="Myskova J."/>
            <person name="Grybchuk D."/>
            <person name="Lestinova T."/>
            <person name="Votypka J."/>
            <person name="Volf P."/>
            <person name="Opperdoes F."/>
            <person name="Flegontov P."/>
            <person name="Lukes J."/>
            <person name="Yurchenko V."/>
        </authorList>
    </citation>
    <scope>NUCLEOTIDE SEQUENCE [LARGE SCALE GENOMIC DNA]</scope>
    <source>
        <strain evidence="2 3">ATCC 30220</strain>
    </source>
</reference>
<evidence type="ECO:0000256" key="1">
    <source>
        <dbReference type="SAM" id="MobiDB-lite"/>
    </source>
</evidence>
<dbReference type="EMBL" id="LJSK01000125">
    <property type="protein sequence ID" value="KPI86561.1"/>
    <property type="molecule type" value="Genomic_DNA"/>
</dbReference>
<name>A0A0N1HYA9_LEPSE</name>
<keyword evidence="3" id="KW-1185">Reference proteome</keyword>
<feature type="compositionally biased region" description="Low complexity" evidence="1">
    <location>
        <begin position="129"/>
        <end position="140"/>
    </location>
</feature>
<accession>A0A0N1HYA9</accession>
<dbReference type="OrthoDB" id="273049at2759"/>
<dbReference type="Proteomes" id="UP000038009">
    <property type="component" value="Unassembled WGS sequence"/>
</dbReference>